<name>A0A1H6DSU4_9GAMM</name>
<feature type="transmembrane region" description="Helical" evidence="1">
    <location>
        <begin position="86"/>
        <end position="107"/>
    </location>
</feature>
<dbReference type="EMBL" id="FNVQ01000009">
    <property type="protein sequence ID" value="SEG88290.1"/>
    <property type="molecule type" value="Genomic_DNA"/>
</dbReference>
<feature type="transmembrane region" description="Helical" evidence="1">
    <location>
        <begin position="215"/>
        <end position="236"/>
    </location>
</feature>
<feature type="transmembrane region" description="Helical" evidence="1">
    <location>
        <begin position="257"/>
        <end position="275"/>
    </location>
</feature>
<dbReference type="RefSeq" id="WP_104005858.1">
    <property type="nucleotide sequence ID" value="NZ_FNVQ01000009.1"/>
</dbReference>
<accession>A0A1H6DSU4</accession>
<organism evidence="2 3">
    <name type="scientific">Marinobacterium lutimaris</name>
    <dbReference type="NCBI Taxonomy" id="568106"/>
    <lineage>
        <taxon>Bacteria</taxon>
        <taxon>Pseudomonadati</taxon>
        <taxon>Pseudomonadota</taxon>
        <taxon>Gammaproteobacteria</taxon>
        <taxon>Oceanospirillales</taxon>
        <taxon>Oceanospirillaceae</taxon>
        <taxon>Marinobacterium</taxon>
    </lineage>
</organism>
<protein>
    <submittedName>
        <fullName evidence="2">Uncharacterized protein</fullName>
    </submittedName>
</protein>
<feature type="transmembrane region" description="Helical" evidence="1">
    <location>
        <begin position="60"/>
        <end position="80"/>
    </location>
</feature>
<feature type="transmembrane region" description="Helical" evidence="1">
    <location>
        <begin position="333"/>
        <end position="350"/>
    </location>
</feature>
<dbReference type="Proteomes" id="UP000236745">
    <property type="component" value="Unassembled WGS sequence"/>
</dbReference>
<keyword evidence="1" id="KW-0472">Membrane</keyword>
<proteinExistence type="predicted"/>
<evidence type="ECO:0000256" key="1">
    <source>
        <dbReference type="SAM" id="Phobius"/>
    </source>
</evidence>
<keyword evidence="3" id="KW-1185">Reference proteome</keyword>
<feature type="transmembrane region" description="Helical" evidence="1">
    <location>
        <begin position="412"/>
        <end position="432"/>
    </location>
</feature>
<sequence>MTANTSEKPTSLAEKISTTALVCVVTSVLIQATSSLKDAVWVASVGLVIYWGLEARRTGNIGKIILATACALTVAAISTLPQPLTVISHALAESSFVIGLFISLGLLREAADSSPLIQACGESIVKQPPRRRYLALTFGSHAIAIILNFGVMPLLGVMINKGNTLVAADNDPDLKAARQKSMMMAIFRGFALMTAWSPLSIVFAIAQSILLEVPWWQLMGLQFVITMVLILFGALLDTRHRPQSEALDQPETGTSSPLMWLALLIGAIVCVSILIAELLGARMVIGAMLTIPLSAWGWLIVQESHKGIDAPIAASKRLATRVSKSFPGSRNEVALIGGSMYTGIVGASMLPSDLVGDFLSSVGIPPVVLAIGMAWAMMILAQIGISQIITLAFFAGSIQVLAEMGLNPLVTVSGLMTAWALSICTTPVGAGVNIVSRLSDVPVQTIIREWNSMYVLGGALIVGVWMVLISFML</sequence>
<evidence type="ECO:0000313" key="2">
    <source>
        <dbReference type="EMBL" id="SEG88290.1"/>
    </source>
</evidence>
<gene>
    <name evidence="2" type="ORF">SAMN05444390_10955</name>
</gene>
<keyword evidence="1" id="KW-1133">Transmembrane helix</keyword>
<dbReference type="AlphaFoldDB" id="A0A1H6DSU4"/>
<feature type="transmembrane region" description="Helical" evidence="1">
    <location>
        <begin position="388"/>
        <end position="406"/>
    </location>
</feature>
<reference evidence="2 3" key="1">
    <citation type="submission" date="2016-10" db="EMBL/GenBank/DDBJ databases">
        <authorList>
            <person name="de Groot N.N."/>
        </authorList>
    </citation>
    <scope>NUCLEOTIDE SEQUENCE [LARGE SCALE GENOMIC DNA]</scope>
    <source>
        <strain evidence="2 3">DSM 22012</strain>
    </source>
</reference>
<feature type="transmembrane region" description="Helical" evidence="1">
    <location>
        <begin position="362"/>
        <end position="381"/>
    </location>
</feature>
<dbReference type="OrthoDB" id="7025449at2"/>
<evidence type="ECO:0000313" key="3">
    <source>
        <dbReference type="Proteomes" id="UP000236745"/>
    </source>
</evidence>
<feature type="transmembrane region" description="Helical" evidence="1">
    <location>
        <begin position="185"/>
        <end position="209"/>
    </location>
</feature>
<feature type="transmembrane region" description="Helical" evidence="1">
    <location>
        <begin position="453"/>
        <end position="472"/>
    </location>
</feature>
<keyword evidence="1" id="KW-0812">Transmembrane</keyword>